<dbReference type="KEGG" id="beu:BE0216_06680"/>
<organism evidence="2 4">
    <name type="scientific">Bifidobacterium eulemuris</name>
    <dbReference type="NCBI Taxonomy" id="1765219"/>
    <lineage>
        <taxon>Bacteria</taxon>
        <taxon>Bacillati</taxon>
        <taxon>Actinomycetota</taxon>
        <taxon>Actinomycetes</taxon>
        <taxon>Bifidobacteriales</taxon>
        <taxon>Bifidobacteriaceae</taxon>
        <taxon>Bifidobacterium</taxon>
    </lineage>
</organism>
<reference evidence="2 4" key="1">
    <citation type="journal article" date="2017" name="BMC Genomics">
        <title>Comparative genomic and phylogenomic analyses of the Bifidobacteriaceae family.</title>
        <authorList>
            <person name="Lugli G.A."/>
            <person name="Milani C."/>
            <person name="Turroni F."/>
            <person name="Duranti S."/>
            <person name="Mancabelli L."/>
            <person name="Mangifesta M."/>
            <person name="Ferrario C."/>
            <person name="Modesto M."/>
            <person name="Mattarelli P."/>
            <person name="Jiri K."/>
            <person name="van Sinderen D."/>
            <person name="Ventura M."/>
        </authorList>
    </citation>
    <scope>NUCLEOTIDE SEQUENCE [LARGE SCALE GENOMIC DNA]</scope>
    <source>
        <strain evidence="2 4">DSM 100216</strain>
    </source>
</reference>
<evidence type="ECO:0000256" key="1">
    <source>
        <dbReference type="SAM" id="SignalP"/>
    </source>
</evidence>
<reference evidence="3 5" key="2">
    <citation type="submission" date="2020-10" db="EMBL/GenBank/DDBJ databases">
        <title>Genome sequencing of Bifidobacterium eulemuris_DSMZ_100216.</title>
        <authorList>
            <person name="Kim J."/>
        </authorList>
    </citation>
    <scope>NUCLEOTIDE SEQUENCE [LARGE SCALE GENOMIC DNA]</scope>
    <source>
        <strain evidence="3 5">DSM 100216</strain>
    </source>
</reference>
<dbReference type="SUPFAM" id="SSF53850">
    <property type="entry name" value="Periplasmic binding protein-like II"/>
    <property type="match status" value="1"/>
</dbReference>
<accession>A0A261GDH0</accession>
<dbReference type="EMBL" id="MWWZ01000003">
    <property type="protein sequence ID" value="OZG69460.1"/>
    <property type="molecule type" value="Genomic_DNA"/>
</dbReference>
<evidence type="ECO:0000313" key="5">
    <source>
        <dbReference type="Proteomes" id="UP000593943"/>
    </source>
</evidence>
<keyword evidence="5" id="KW-1185">Reference proteome</keyword>
<feature type="chain" id="PRO_5044571851" evidence="1">
    <location>
        <begin position="23"/>
        <end position="586"/>
    </location>
</feature>
<evidence type="ECO:0000313" key="3">
    <source>
        <dbReference type="EMBL" id="QOL32177.1"/>
    </source>
</evidence>
<dbReference type="EMBL" id="CP062938">
    <property type="protein sequence ID" value="QOL32177.1"/>
    <property type="molecule type" value="Genomic_DNA"/>
</dbReference>
<protein>
    <submittedName>
        <fullName evidence="2">ABC transporter substrate-binding protein</fullName>
    </submittedName>
</protein>
<dbReference type="InterPro" id="IPR050490">
    <property type="entry name" value="Bact_solute-bd_prot1"/>
</dbReference>
<gene>
    <name evidence="3" type="ORF">BE0216_06680</name>
    <name evidence="2" type="ORF">BEUL_0201</name>
</gene>
<sequence>MKHLCRKVVAGIGIMAMCASMAACGGDTAADGVDDGSEMTVEVFDSLANYQGEQKGWFAKLVKDKFNITLNIVAPNVAGGGSTLFDTRSAAGNLGDIIIMGSGNGQAEDVVKAGLVADISEYIDDTEYLKQYQSAIDELTATANQESGVWGIPTSVSSLAPTESSEGVEPTFGPFVRWDYYKAIGYPEVGTLEDLLPVLKQMQDAAREAEGTDDIYALSLFKDWDGEAMQNGYQFPAFYGYAEGIGYVLSNAAGDDYQSLIDEDGQYVRALKFFNKAYQMGLVDPESTTQNYDTMYSKYKEGKVLFSFWPWLGQAAYNTTDHKEAGQGFMMLDIDDMTIASKGAQPNGTSTFIAIGANAKNKERLVKFVDWLYSPEGIQASGSQTNGAAGLQGLTWDVDEDGQPYLTDFGVKAVSGESVTVPDEYGGGDYTTGASQLNVSTVLNKDIDPNTGVAYNYQMWDSELAKRDTALDVDWQEHMGGARTTMEYLESNDKLAVIPGATYSAPDEDSKISAVRGQVKTSVVNACWQAVFTSSDAEFDQVWADAVANIESLGYDEVYQVDLANSKEMTAARQEVKEQYESQSQE</sequence>
<feature type="signal peptide" evidence="1">
    <location>
        <begin position="1"/>
        <end position="22"/>
    </location>
</feature>
<dbReference type="PROSITE" id="PS51257">
    <property type="entry name" value="PROKAR_LIPOPROTEIN"/>
    <property type="match status" value="1"/>
</dbReference>
<dbReference type="Proteomes" id="UP000216057">
    <property type="component" value="Unassembled WGS sequence"/>
</dbReference>
<dbReference type="RefSeq" id="WP_094635920.1">
    <property type="nucleotide sequence ID" value="NZ_CP062938.1"/>
</dbReference>
<evidence type="ECO:0000313" key="4">
    <source>
        <dbReference type="Proteomes" id="UP000216057"/>
    </source>
</evidence>
<dbReference type="PANTHER" id="PTHR43649">
    <property type="entry name" value="ARABINOSE-BINDING PROTEIN-RELATED"/>
    <property type="match status" value="1"/>
</dbReference>
<dbReference type="Pfam" id="PF01547">
    <property type="entry name" value="SBP_bac_1"/>
    <property type="match status" value="1"/>
</dbReference>
<keyword evidence="1" id="KW-0732">Signal</keyword>
<dbReference type="PANTHER" id="PTHR43649:SF12">
    <property type="entry name" value="DIACETYLCHITOBIOSE BINDING PROTEIN DASA"/>
    <property type="match status" value="1"/>
</dbReference>
<name>A0A261GDH0_9BIFI</name>
<dbReference type="Gene3D" id="3.40.190.10">
    <property type="entry name" value="Periplasmic binding protein-like II"/>
    <property type="match status" value="2"/>
</dbReference>
<dbReference type="InterPro" id="IPR006059">
    <property type="entry name" value="SBP"/>
</dbReference>
<dbReference type="Proteomes" id="UP000593943">
    <property type="component" value="Chromosome"/>
</dbReference>
<proteinExistence type="predicted"/>
<dbReference type="AlphaFoldDB" id="A0A261GDH0"/>
<evidence type="ECO:0000313" key="2">
    <source>
        <dbReference type="EMBL" id="OZG69460.1"/>
    </source>
</evidence>
<dbReference type="OrthoDB" id="3235892at2"/>